<protein>
    <submittedName>
        <fullName evidence="8">Phosphatase PAP2 family protein</fullName>
    </submittedName>
</protein>
<dbReference type="EMBL" id="JBEZFP010000015">
    <property type="protein sequence ID" value="MEU8133565.1"/>
    <property type="molecule type" value="Genomic_DNA"/>
</dbReference>
<gene>
    <name evidence="8" type="ORF">AB0C36_08670</name>
</gene>
<evidence type="ECO:0000256" key="6">
    <source>
        <dbReference type="SAM" id="Phobius"/>
    </source>
</evidence>
<sequence>MSGLSDRRIGSAQVNKPVLHVSAVAVAGVVLLLSPPGRAALDTAPLVFAAIGLVLLDVAVGGGLRGRSRVQELIRERTEKRNERAPGRIRRMSGMAHGAATGLAAVFDPVALAVLPVLWLTGRRRPAMLGGGVAALGIVPASLADGLPGSSWRPLLTDRHLAGGDPDASLHGMLLRIAGQHTHGVVGADTPVMTLAWLMLGAAVVVVASLRAARFHAEGQPLLAVAVATAAGLAVLPVAWTYELLWLLPAVVGRVGGRPEDRPVWPLLILVAAVVERDVVDPRLGTSLSAVFGNVPTLVALAAACAVPFRHREDPHWRVHRAAPPPLPPGRRALLPGMARPVTRPNLVLDLMLIRAGYWVYQNIRGDLRTSIPKQREQAVENARHIVKIEQFLGIDVEAAVNRWSLRSTRRFELMLDYYRELHYVVPVAVLAWLYIWHPTRYRAARTVLAFTTGLALLGYWLYPLCPPRLFPGSGMISSLPGGPRSYTVAVHLVNPYAAMPSLHFGWALWCAVAVACVARSPWLKAAAALYPCATLYVIVGTANHWILDAVGAALSVGIAVLAQRALTGRRLRDPVPTFLARLGTAPAPRHGAEVPPKTGSGVPAARTVGAVGESDEALTSR</sequence>
<name>A0ABV3DCU7_9ACTN</name>
<dbReference type="CDD" id="cd03386">
    <property type="entry name" value="PAP2_Aur1_like"/>
    <property type="match status" value="1"/>
</dbReference>
<evidence type="ECO:0000256" key="1">
    <source>
        <dbReference type="ARBA" id="ARBA00004141"/>
    </source>
</evidence>
<feature type="transmembrane region" description="Helical" evidence="6">
    <location>
        <begin position="497"/>
        <end position="516"/>
    </location>
</feature>
<dbReference type="Proteomes" id="UP001551482">
    <property type="component" value="Unassembled WGS sequence"/>
</dbReference>
<evidence type="ECO:0000313" key="9">
    <source>
        <dbReference type="Proteomes" id="UP001551482"/>
    </source>
</evidence>
<reference evidence="8 9" key="1">
    <citation type="submission" date="2024-06" db="EMBL/GenBank/DDBJ databases">
        <title>The Natural Products Discovery Center: Release of the First 8490 Sequenced Strains for Exploring Actinobacteria Biosynthetic Diversity.</title>
        <authorList>
            <person name="Kalkreuter E."/>
            <person name="Kautsar S.A."/>
            <person name="Yang D."/>
            <person name="Bader C.D."/>
            <person name="Teijaro C.N."/>
            <person name="Fluegel L."/>
            <person name="Davis C.M."/>
            <person name="Simpson J.R."/>
            <person name="Lauterbach L."/>
            <person name="Steele A.D."/>
            <person name="Gui C."/>
            <person name="Meng S."/>
            <person name="Li G."/>
            <person name="Viehrig K."/>
            <person name="Ye F."/>
            <person name="Su P."/>
            <person name="Kiefer A.F."/>
            <person name="Nichols A."/>
            <person name="Cepeda A.J."/>
            <person name="Yan W."/>
            <person name="Fan B."/>
            <person name="Jiang Y."/>
            <person name="Adhikari A."/>
            <person name="Zheng C.-J."/>
            <person name="Schuster L."/>
            <person name="Cowan T.M."/>
            <person name="Smanski M.J."/>
            <person name="Chevrette M.G."/>
            <person name="De Carvalho L.P.S."/>
            <person name="Shen B."/>
        </authorList>
    </citation>
    <scope>NUCLEOTIDE SEQUENCE [LARGE SCALE GENOMIC DNA]</scope>
    <source>
        <strain evidence="8 9">NPDC048946</strain>
    </source>
</reference>
<dbReference type="Pfam" id="PF14378">
    <property type="entry name" value="PAP2_3"/>
    <property type="match status" value="1"/>
</dbReference>
<feature type="transmembrane region" description="Helical" evidence="6">
    <location>
        <begin position="444"/>
        <end position="463"/>
    </location>
</feature>
<feature type="transmembrane region" description="Helical" evidence="6">
    <location>
        <begin position="222"/>
        <end position="242"/>
    </location>
</feature>
<dbReference type="PANTHER" id="PTHR31310:SF7">
    <property type="entry name" value="PA-PHOSPHATASE RELATED-FAMILY PROTEIN DDB_G0268928"/>
    <property type="match status" value="1"/>
</dbReference>
<dbReference type="InterPro" id="IPR052185">
    <property type="entry name" value="IPC_Synthase-Related"/>
</dbReference>
<feature type="transmembrane region" description="Helical" evidence="6">
    <location>
        <begin position="418"/>
        <end position="437"/>
    </location>
</feature>
<organism evidence="8 9">
    <name type="scientific">Streptodolium elevatio</name>
    <dbReference type="NCBI Taxonomy" id="3157996"/>
    <lineage>
        <taxon>Bacteria</taxon>
        <taxon>Bacillati</taxon>
        <taxon>Actinomycetota</taxon>
        <taxon>Actinomycetes</taxon>
        <taxon>Kitasatosporales</taxon>
        <taxon>Streptomycetaceae</taxon>
        <taxon>Streptodolium</taxon>
    </lineage>
</organism>
<evidence type="ECO:0000313" key="8">
    <source>
        <dbReference type="EMBL" id="MEU8133565.1"/>
    </source>
</evidence>
<feature type="transmembrane region" description="Helical" evidence="6">
    <location>
        <begin position="17"/>
        <end position="34"/>
    </location>
</feature>
<feature type="domain" description="Inositolphosphotransferase Aur1/Ipt1" evidence="7">
    <location>
        <begin position="385"/>
        <end position="562"/>
    </location>
</feature>
<evidence type="ECO:0000256" key="3">
    <source>
        <dbReference type="ARBA" id="ARBA00022989"/>
    </source>
</evidence>
<keyword evidence="4 6" id="KW-0472">Membrane</keyword>
<feature type="transmembrane region" description="Helical" evidence="6">
    <location>
        <begin position="98"/>
        <end position="119"/>
    </location>
</feature>
<dbReference type="InterPro" id="IPR026841">
    <property type="entry name" value="Aur1/Ipt1"/>
</dbReference>
<proteinExistence type="predicted"/>
<comment type="subcellular location">
    <subcellularLocation>
        <location evidence="1">Membrane</location>
        <topology evidence="1">Multi-pass membrane protein</topology>
    </subcellularLocation>
</comment>
<comment type="caution">
    <text evidence="8">The sequence shown here is derived from an EMBL/GenBank/DDBJ whole genome shotgun (WGS) entry which is preliminary data.</text>
</comment>
<evidence type="ECO:0000256" key="4">
    <source>
        <dbReference type="ARBA" id="ARBA00023136"/>
    </source>
</evidence>
<evidence type="ECO:0000256" key="5">
    <source>
        <dbReference type="SAM" id="MobiDB-lite"/>
    </source>
</evidence>
<feature type="transmembrane region" description="Helical" evidence="6">
    <location>
        <begin position="46"/>
        <end position="64"/>
    </location>
</feature>
<accession>A0ABV3DCU7</accession>
<evidence type="ECO:0000259" key="7">
    <source>
        <dbReference type="Pfam" id="PF14378"/>
    </source>
</evidence>
<keyword evidence="9" id="KW-1185">Reference proteome</keyword>
<feature type="region of interest" description="Disordered" evidence="5">
    <location>
        <begin position="587"/>
        <end position="622"/>
    </location>
</feature>
<evidence type="ECO:0000256" key="2">
    <source>
        <dbReference type="ARBA" id="ARBA00022692"/>
    </source>
</evidence>
<feature type="transmembrane region" description="Helical" evidence="6">
    <location>
        <begin position="192"/>
        <end position="210"/>
    </location>
</feature>
<feature type="transmembrane region" description="Helical" evidence="6">
    <location>
        <begin position="523"/>
        <end position="540"/>
    </location>
</feature>
<dbReference type="RefSeq" id="WP_358351250.1">
    <property type="nucleotide sequence ID" value="NZ_JBEZFP010000015.1"/>
</dbReference>
<dbReference type="PANTHER" id="PTHR31310">
    <property type="match status" value="1"/>
</dbReference>
<keyword evidence="3 6" id="KW-1133">Transmembrane helix</keyword>
<keyword evidence="2 6" id="KW-0812">Transmembrane</keyword>